<evidence type="ECO:0000313" key="1">
    <source>
        <dbReference type="EMBL" id="MEZ3169033.1"/>
    </source>
</evidence>
<proteinExistence type="predicted"/>
<dbReference type="Gene3D" id="3.40.1190.20">
    <property type="match status" value="2"/>
</dbReference>
<dbReference type="SUPFAM" id="SSF53613">
    <property type="entry name" value="Ribokinase-like"/>
    <property type="match status" value="1"/>
</dbReference>
<reference evidence="1 2" key="1">
    <citation type="submission" date="2024-06" db="EMBL/GenBank/DDBJ databases">
        <title>Halorubrum miltondacostae sp. nov., a potential PHA producer isolated from an inland solar saltern in Rio Maior, Portugal.</title>
        <authorList>
            <person name="Albuquerque L."/>
            <person name="Viver T."/>
            <person name="Barroso C."/>
            <person name="Claudino R."/>
            <person name="Galvan M."/>
            <person name="Simoes G."/>
            <person name="Lobo Da Cunha A."/>
            <person name="Egas C."/>
        </authorList>
    </citation>
    <scope>NUCLEOTIDE SEQUENCE [LARGE SCALE GENOMIC DNA]</scope>
    <source>
        <strain evidence="1 2">DSM 18646</strain>
    </source>
</reference>
<dbReference type="GO" id="GO:0016301">
    <property type="term" value="F:kinase activity"/>
    <property type="evidence" value="ECO:0007669"/>
    <property type="project" value="UniProtKB-KW"/>
</dbReference>
<dbReference type="Proteomes" id="UP001567571">
    <property type="component" value="Unassembled WGS sequence"/>
</dbReference>
<gene>
    <name evidence="1" type="ORF">ABNG02_17160</name>
</gene>
<dbReference type="InterPro" id="IPR002173">
    <property type="entry name" value="Carboh/pur_kinase_PfkB_CS"/>
</dbReference>
<feature type="non-terminal residue" evidence="1">
    <location>
        <position position="1"/>
    </location>
</feature>
<dbReference type="InterPro" id="IPR029056">
    <property type="entry name" value="Ribokinase-like"/>
</dbReference>
<dbReference type="PROSITE" id="PS00584">
    <property type="entry name" value="PFKB_KINASES_2"/>
    <property type="match status" value="1"/>
</dbReference>
<protein>
    <submittedName>
        <fullName evidence="1">PfkB family carbohydrate kinase</fullName>
    </submittedName>
</protein>
<dbReference type="EMBL" id="JBEDNW010000029">
    <property type="protein sequence ID" value="MEZ3169033.1"/>
    <property type="molecule type" value="Genomic_DNA"/>
</dbReference>
<keyword evidence="2" id="KW-1185">Reference proteome</keyword>
<keyword evidence="1" id="KW-0808">Transferase</keyword>
<accession>A0ABV4ITQ4</accession>
<sequence>ERARAAGCRVLFDPNVRPELWEVDPAPTMRRMLSMTDVLKGSPWGRGEWHHGGYRVDDVADTTGAGDAFTAGVVAGLVDGTA</sequence>
<feature type="non-terminal residue" evidence="1">
    <location>
        <position position="82"/>
    </location>
</feature>
<keyword evidence="1" id="KW-0418">Kinase</keyword>
<evidence type="ECO:0000313" key="2">
    <source>
        <dbReference type="Proteomes" id="UP001567571"/>
    </source>
</evidence>
<name>A0ABV4ITQ4_9EURY</name>
<comment type="caution">
    <text evidence="1">The sequence shown here is derived from an EMBL/GenBank/DDBJ whole genome shotgun (WGS) entry which is preliminary data.</text>
</comment>
<organism evidence="1 2">
    <name type="scientific">Halorubrum ejinorense</name>
    <dbReference type="NCBI Taxonomy" id="425309"/>
    <lineage>
        <taxon>Archaea</taxon>
        <taxon>Methanobacteriati</taxon>
        <taxon>Methanobacteriota</taxon>
        <taxon>Stenosarchaea group</taxon>
        <taxon>Halobacteria</taxon>
        <taxon>Halobacteriales</taxon>
        <taxon>Haloferacaceae</taxon>
        <taxon>Halorubrum</taxon>
    </lineage>
</organism>